<name>A0AAV9MU74_9EURO</name>
<dbReference type="AlphaFoldDB" id="A0AAV9MU74"/>
<sequence length="101" mass="11042">MHGTEHEVFDDTEFNLLKHFTGKMSVQTCDAILQGTKMGGQAGSWAGMKVTTQCGSLAGHLIALSGTDDPAFDDRDWEFLRTGLRGVCPRRNKLGDKGSQR</sequence>
<evidence type="ECO:0000313" key="1">
    <source>
        <dbReference type="EMBL" id="KAK5043498.1"/>
    </source>
</evidence>
<accession>A0AAV9MU74</accession>
<keyword evidence="2" id="KW-1185">Reference proteome</keyword>
<reference evidence="1 2" key="1">
    <citation type="submission" date="2023-08" db="EMBL/GenBank/DDBJ databases">
        <title>Black Yeasts Isolated from many extreme environments.</title>
        <authorList>
            <person name="Coleine C."/>
            <person name="Stajich J.E."/>
            <person name="Selbmann L."/>
        </authorList>
    </citation>
    <scope>NUCLEOTIDE SEQUENCE [LARGE SCALE GENOMIC DNA]</scope>
    <source>
        <strain evidence="1 2">CCFEE 5792</strain>
    </source>
</reference>
<dbReference type="EMBL" id="JAVRRD010000061">
    <property type="protein sequence ID" value="KAK5043498.1"/>
    <property type="molecule type" value="Genomic_DNA"/>
</dbReference>
<dbReference type="GeneID" id="89980089"/>
<dbReference type="Proteomes" id="UP001358417">
    <property type="component" value="Unassembled WGS sequence"/>
</dbReference>
<protein>
    <submittedName>
        <fullName evidence="1">Uncharacterized protein</fullName>
    </submittedName>
</protein>
<gene>
    <name evidence="1" type="ORF">LTR84_011940</name>
</gene>
<organism evidence="1 2">
    <name type="scientific">Exophiala bonariae</name>
    <dbReference type="NCBI Taxonomy" id="1690606"/>
    <lineage>
        <taxon>Eukaryota</taxon>
        <taxon>Fungi</taxon>
        <taxon>Dikarya</taxon>
        <taxon>Ascomycota</taxon>
        <taxon>Pezizomycotina</taxon>
        <taxon>Eurotiomycetes</taxon>
        <taxon>Chaetothyriomycetidae</taxon>
        <taxon>Chaetothyriales</taxon>
        <taxon>Herpotrichiellaceae</taxon>
        <taxon>Exophiala</taxon>
    </lineage>
</organism>
<dbReference type="RefSeq" id="XP_064699886.1">
    <property type="nucleotide sequence ID" value="XM_064855467.1"/>
</dbReference>
<proteinExistence type="predicted"/>
<comment type="caution">
    <text evidence="1">The sequence shown here is derived from an EMBL/GenBank/DDBJ whole genome shotgun (WGS) entry which is preliminary data.</text>
</comment>
<evidence type="ECO:0000313" key="2">
    <source>
        <dbReference type="Proteomes" id="UP001358417"/>
    </source>
</evidence>